<dbReference type="Proteomes" id="UP000325636">
    <property type="component" value="Unassembled WGS sequence"/>
</dbReference>
<evidence type="ECO:0000313" key="2">
    <source>
        <dbReference type="Proteomes" id="UP000325636"/>
    </source>
</evidence>
<name>A0A5J5LQA3_MICAE</name>
<reference evidence="2" key="1">
    <citation type="submission" date="2019-04" db="EMBL/GenBank/DDBJ databases">
        <title>Microviridin 1777: A Toxic Chymotrypsin Inhibitor Discovered by a Metabologenomic Approach.</title>
        <authorList>
            <person name="Sieber S."/>
            <person name="Grendelmeier S.M."/>
            <person name="Harris L.A."/>
            <person name="Mitchell D.A."/>
            <person name="Gademann K."/>
        </authorList>
    </citation>
    <scope>NUCLEOTIDE SEQUENCE [LARGE SCALE GENOMIC DNA]</scope>
    <source>
        <strain evidence="2">EAWAG127a</strain>
    </source>
</reference>
<sequence length="462" mass="49859">MASDITPAQKAFVKAIESKVNEQLGSQLDGKFQMVSYPSGFNYGITYGSNAYYNEATLKDIDTLLGTSSSGGLELTGGGFSGYYLRLLQAVTFSFSSADQKTMNDQDTATQAQIASILTEFENAGGTYSDPLPKLGGKLQDVFNQLTAEYKSLDNIPDALNSLRNAIATYKAQAADSYALHNKWYRANEYLSAAVTNAKNPTKANGGMQTGDQSYYVGYTPKKLPTDNQLLNWLNQESNKVTVSISVSHFDSQATQFSIEGGAGGTIPILDFLSVSVGGSASYDLSKYTYSSSSMTMNISYPGLAKFPSMPSIISNDNTSGWYAIDILQEVVKNTGKDVTGYKLQGSEYNIADTFGSGKIFSRLKTFVISQQPTISMTFKGADTSKIVQDFQQNASLSVKLFGLFTIGHVSESYKVEKVETNYQTGEVTLTWGPPAVSGTIPLNQQVAYVLGGVASYPPNNI</sequence>
<gene>
    <name evidence="1" type="ORF">EZJ55_03005</name>
</gene>
<dbReference type="AlphaFoldDB" id="A0A5J5LQA3"/>
<accession>A0A5J5LQA3</accession>
<dbReference type="EMBL" id="SRLN01000012">
    <property type="protein sequence ID" value="KAB0239737.1"/>
    <property type="molecule type" value="Genomic_DNA"/>
</dbReference>
<evidence type="ECO:0000313" key="1">
    <source>
        <dbReference type="EMBL" id="KAB0239737.1"/>
    </source>
</evidence>
<protein>
    <submittedName>
        <fullName evidence="1">Uncharacterized protein</fullName>
    </submittedName>
</protein>
<proteinExistence type="predicted"/>
<dbReference type="RefSeq" id="WP_150975356.1">
    <property type="nucleotide sequence ID" value="NZ_SRLN01000012.1"/>
</dbReference>
<organism evidence="1 2">
    <name type="scientific">Microcystis aeruginosa EAWAG127a</name>
    <dbReference type="NCBI Taxonomy" id="2529855"/>
    <lineage>
        <taxon>Bacteria</taxon>
        <taxon>Bacillati</taxon>
        <taxon>Cyanobacteriota</taxon>
        <taxon>Cyanophyceae</taxon>
        <taxon>Oscillatoriophycideae</taxon>
        <taxon>Chroococcales</taxon>
        <taxon>Microcystaceae</taxon>
        <taxon>Microcystis</taxon>
    </lineage>
</organism>
<comment type="caution">
    <text evidence="1">The sequence shown here is derived from an EMBL/GenBank/DDBJ whole genome shotgun (WGS) entry which is preliminary data.</text>
</comment>